<dbReference type="EnsemblPlants" id="AVESA.00010b.r2.6AG1072830.1">
    <property type="protein sequence ID" value="AVESA.00010b.r2.6AG1072830.1.CDS"/>
    <property type="gene ID" value="AVESA.00010b.r2.6AG1072830"/>
</dbReference>
<keyword evidence="2" id="KW-1185">Reference proteome</keyword>
<evidence type="ECO:0000313" key="2">
    <source>
        <dbReference type="Proteomes" id="UP001732700"/>
    </source>
</evidence>
<reference evidence="1" key="1">
    <citation type="submission" date="2021-05" db="EMBL/GenBank/DDBJ databases">
        <authorList>
            <person name="Scholz U."/>
            <person name="Mascher M."/>
            <person name="Fiebig A."/>
        </authorList>
    </citation>
    <scope>NUCLEOTIDE SEQUENCE [LARGE SCALE GENOMIC DNA]</scope>
</reference>
<protein>
    <submittedName>
        <fullName evidence="1">Uncharacterized protein</fullName>
    </submittedName>
</protein>
<accession>A0ACD5Z112</accession>
<reference evidence="1" key="2">
    <citation type="submission" date="2025-09" db="UniProtKB">
        <authorList>
            <consortium name="EnsemblPlants"/>
        </authorList>
    </citation>
    <scope>IDENTIFICATION</scope>
</reference>
<dbReference type="Proteomes" id="UP001732700">
    <property type="component" value="Chromosome 6A"/>
</dbReference>
<name>A0ACD5Z112_AVESA</name>
<evidence type="ECO:0000313" key="1">
    <source>
        <dbReference type="EnsemblPlants" id="AVESA.00010b.r2.6AG1072830.1.CDS"/>
    </source>
</evidence>
<organism evidence="1 2">
    <name type="scientific">Avena sativa</name>
    <name type="common">Oat</name>
    <dbReference type="NCBI Taxonomy" id="4498"/>
    <lineage>
        <taxon>Eukaryota</taxon>
        <taxon>Viridiplantae</taxon>
        <taxon>Streptophyta</taxon>
        <taxon>Embryophyta</taxon>
        <taxon>Tracheophyta</taxon>
        <taxon>Spermatophyta</taxon>
        <taxon>Magnoliopsida</taxon>
        <taxon>Liliopsida</taxon>
        <taxon>Poales</taxon>
        <taxon>Poaceae</taxon>
        <taxon>BOP clade</taxon>
        <taxon>Pooideae</taxon>
        <taxon>Poodae</taxon>
        <taxon>Poeae</taxon>
        <taxon>Poeae Chloroplast Group 1 (Aveneae type)</taxon>
        <taxon>Aveninae</taxon>
        <taxon>Avena</taxon>
    </lineage>
</organism>
<sequence length="648" mass="74492">MAAFTSIYTTIMQLSDWEIQALILLSFALQLFLFFSGSLRRRHGHMLLRTMIWLSYLAADFVAVYALGYLSRNFPTTSSTEDNHHKPTHQLTLLWAPFLLIHLGGQDTVTAFSLEDNEMWLRHLLNLLCQACLVVYVLWKLVALAHHQLVIPAAFLFVSGVIKYGERIWALKLGSQEGLRTCTSVEVTRQFRRVEESERHSTYQAVVRHAALHTEGGVRDIFAGRKIEDMGRLNFSKFMNHRVYDEWVAQIGNAEVNFKRAEIELSIMYDNLFTKSRVIRTRPGAILRCVSLTSTVVAFVLYVNMMISSSANAEQTTSSVLVYNNNNNNNYRRSRVDAAITYGLFVGAFILEAGSFFIVMMSPWAWPFLGAQARWCSCVLLTRVVWPIFVRIQPETKAWWSNSIGQYKLVRTSSRIAGIFGAKELWNKIHNRKHVKITREIKVLIHNVLHDLCWYRVPESCRAVLRLPFEELLLFLHVWTEEVMNKADKSIMNTTPTDKKHRLMDTCKMLSDYMIYLLVEHPAMLPVSTNVKDVVEATAASDWARNKEWTAYYGVPGQTFFRDQSALLEQPGGIDTELERLQQMWVRILFYAAGKSRPEEHARRLSTGGELITIVWLIMAHHGLGNVKHSVDLIEADDNSSQRYVLFR</sequence>
<proteinExistence type="predicted"/>